<evidence type="ECO:0000256" key="2">
    <source>
        <dbReference type="ARBA" id="ARBA00004651"/>
    </source>
</evidence>
<feature type="transmembrane region" description="Helical" evidence="12">
    <location>
        <begin position="176"/>
        <end position="198"/>
    </location>
</feature>
<evidence type="ECO:0000313" key="15">
    <source>
        <dbReference type="Proteomes" id="UP000515498"/>
    </source>
</evidence>
<dbReference type="GO" id="GO:0005886">
    <property type="term" value="C:plasma membrane"/>
    <property type="evidence" value="ECO:0007669"/>
    <property type="project" value="UniProtKB-SubCell"/>
</dbReference>
<dbReference type="EMBL" id="CP059894">
    <property type="protein sequence ID" value="QNJ93652.1"/>
    <property type="molecule type" value="Genomic_DNA"/>
</dbReference>
<keyword evidence="9" id="KW-0902">Two-component regulatory system</keyword>
<feature type="domain" description="Histidine kinase" evidence="13">
    <location>
        <begin position="327"/>
        <end position="419"/>
    </location>
</feature>
<reference evidence="14 15" key="1">
    <citation type="submission" date="2020-07" db="EMBL/GenBank/DDBJ databases">
        <title>Draft genome sequence of four isobutane-metabolizing strains capable of cometabolically degrading diverse ether contaminants.</title>
        <authorList>
            <person name="Chen W."/>
            <person name="Faulkner N."/>
            <person name="Smith C."/>
            <person name="Hyman M."/>
        </authorList>
    </citation>
    <scope>NUCLEOTIDE SEQUENCE [LARGE SCALE GENOMIC DNA]</scope>
    <source>
        <strain evidence="14 15">2A</strain>
    </source>
</reference>
<dbReference type="AlphaFoldDB" id="A0A7G8PH36"/>
<evidence type="ECO:0000256" key="4">
    <source>
        <dbReference type="ARBA" id="ARBA00022475"/>
    </source>
</evidence>
<dbReference type="PROSITE" id="PS50109">
    <property type="entry name" value="HIS_KIN"/>
    <property type="match status" value="1"/>
</dbReference>
<evidence type="ECO:0000256" key="12">
    <source>
        <dbReference type="SAM" id="Phobius"/>
    </source>
</evidence>
<dbReference type="PANTHER" id="PTHR24421:SF37">
    <property type="entry name" value="SENSOR HISTIDINE KINASE NARS"/>
    <property type="match status" value="1"/>
</dbReference>
<comment type="subcellular location">
    <subcellularLocation>
        <location evidence="2">Cell membrane</location>
        <topology evidence="2">Multi-pass membrane protein</topology>
    </subcellularLocation>
</comment>
<comment type="catalytic activity">
    <reaction evidence="1">
        <text>ATP + protein L-histidine = ADP + protein N-phospho-L-histidine.</text>
        <dbReference type="EC" id="2.7.13.3"/>
    </reaction>
</comment>
<evidence type="ECO:0000256" key="7">
    <source>
        <dbReference type="ARBA" id="ARBA00022777"/>
    </source>
</evidence>
<dbReference type="PRINTS" id="PR00344">
    <property type="entry name" value="BCTRLSENSOR"/>
</dbReference>
<evidence type="ECO:0000256" key="8">
    <source>
        <dbReference type="ARBA" id="ARBA00022989"/>
    </source>
</evidence>
<keyword evidence="5" id="KW-0808">Transferase</keyword>
<gene>
    <name evidence="14" type="ORF">HZU40_04785</name>
</gene>
<feature type="region of interest" description="Disordered" evidence="11">
    <location>
        <begin position="400"/>
        <end position="424"/>
    </location>
</feature>
<proteinExistence type="predicted"/>
<keyword evidence="6 12" id="KW-0812">Transmembrane</keyword>
<evidence type="ECO:0000256" key="11">
    <source>
        <dbReference type="SAM" id="MobiDB-lite"/>
    </source>
</evidence>
<evidence type="ECO:0000256" key="1">
    <source>
        <dbReference type="ARBA" id="ARBA00000085"/>
    </source>
</evidence>
<evidence type="ECO:0000256" key="3">
    <source>
        <dbReference type="ARBA" id="ARBA00012438"/>
    </source>
</evidence>
<dbReference type="GO" id="GO:0004673">
    <property type="term" value="F:protein histidine kinase activity"/>
    <property type="evidence" value="ECO:0007669"/>
    <property type="project" value="UniProtKB-EC"/>
</dbReference>
<dbReference type="KEGG" id="mflu:HZU40_04785"/>
<keyword evidence="10 12" id="KW-0472">Membrane</keyword>
<evidence type="ECO:0000313" key="14">
    <source>
        <dbReference type="EMBL" id="QNJ93652.1"/>
    </source>
</evidence>
<dbReference type="InterPro" id="IPR036890">
    <property type="entry name" value="HATPase_C_sf"/>
</dbReference>
<evidence type="ECO:0000256" key="6">
    <source>
        <dbReference type="ARBA" id="ARBA00022692"/>
    </source>
</evidence>
<dbReference type="EC" id="2.7.13.3" evidence="3"/>
<feature type="transmembrane region" description="Helical" evidence="12">
    <location>
        <begin position="110"/>
        <end position="132"/>
    </location>
</feature>
<evidence type="ECO:0000256" key="10">
    <source>
        <dbReference type="ARBA" id="ARBA00023136"/>
    </source>
</evidence>
<dbReference type="PANTHER" id="PTHR24421">
    <property type="entry name" value="NITRATE/NITRITE SENSOR PROTEIN NARX-RELATED"/>
    <property type="match status" value="1"/>
</dbReference>
<dbReference type="GO" id="GO:0000160">
    <property type="term" value="P:phosphorelay signal transduction system"/>
    <property type="evidence" value="ECO:0007669"/>
    <property type="project" value="UniProtKB-KW"/>
</dbReference>
<evidence type="ECO:0000256" key="9">
    <source>
        <dbReference type="ARBA" id="ARBA00023012"/>
    </source>
</evidence>
<dbReference type="Pfam" id="PF02518">
    <property type="entry name" value="HATPase_c"/>
    <property type="match status" value="1"/>
</dbReference>
<evidence type="ECO:0000259" key="13">
    <source>
        <dbReference type="PROSITE" id="PS50109"/>
    </source>
</evidence>
<dbReference type="SUPFAM" id="SSF55874">
    <property type="entry name" value="ATPase domain of HSP90 chaperone/DNA topoisomerase II/histidine kinase"/>
    <property type="match status" value="1"/>
</dbReference>
<feature type="transmembrane region" description="Helical" evidence="12">
    <location>
        <begin position="46"/>
        <end position="63"/>
    </location>
</feature>
<name>A0A7G8PH36_9MYCO</name>
<feature type="transmembrane region" description="Helical" evidence="12">
    <location>
        <begin position="70"/>
        <end position="90"/>
    </location>
</feature>
<accession>A0A7G8PH36</accession>
<organism evidence="14 15">
    <name type="scientific">Mycolicibacterium fluoranthenivorans</name>
    <dbReference type="NCBI Taxonomy" id="258505"/>
    <lineage>
        <taxon>Bacteria</taxon>
        <taxon>Bacillati</taxon>
        <taxon>Actinomycetota</taxon>
        <taxon>Actinomycetes</taxon>
        <taxon>Mycobacteriales</taxon>
        <taxon>Mycobacteriaceae</taxon>
        <taxon>Mycolicibacterium</taxon>
    </lineage>
</organism>
<dbReference type="CDD" id="cd16917">
    <property type="entry name" value="HATPase_UhpB-NarQ-NarX-like"/>
    <property type="match status" value="1"/>
</dbReference>
<dbReference type="Proteomes" id="UP000515498">
    <property type="component" value="Chromosome"/>
</dbReference>
<dbReference type="InterPro" id="IPR005467">
    <property type="entry name" value="His_kinase_dom"/>
</dbReference>
<keyword evidence="8 12" id="KW-1133">Transmembrane helix</keyword>
<dbReference type="InterPro" id="IPR003594">
    <property type="entry name" value="HATPase_dom"/>
</dbReference>
<dbReference type="Gene3D" id="3.30.565.10">
    <property type="entry name" value="Histidine kinase-like ATPase, C-terminal domain"/>
    <property type="match status" value="1"/>
</dbReference>
<keyword evidence="4" id="KW-1003">Cell membrane</keyword>
<dbReference type="InterPro" id="IPR004358">
    <property type="entry name" value="Sig_transdc_His_kin-like_C"/>
</dbReference>
<feature type="transmembrane region" description="Helical" evidence="12">
    <location>
        <begin position="144"/>
        <end position="164"/>
    </location>
</feature>
<evidence type="ECO:0000256" key="5">
    <source>
        <dbReference type="ARBA" id="ARBA00022679"/>
    </source>
</evidence>
<keyword evidence="7 14" id="KW-0418">Kinase</keyword>
<dbReference type="SMART" id="SM00387">
    <property type="entry name" value="HATPase_c"/>
    <property type="match status" value="1"/>
</dbReference>
<dbReference type="InterPro" id="IPR050482">
    <property type="entry name" value="Sensor_HK_TwoCompSys"/>
</dbReference>
<protein>
    <recommendedName>
        <fullName evidence="3">histidine kinase</fullName>
        <ecNumber evidence="3">2.7.13.3</ecNumber>
    </recommendedName>
</protein>
<sequence>MCSGFTKSSASATGPPRWRRRCGASCSTDVVRIVDFFAAEPVRVSAVLRLPLIALIAVLVWIWEVDHWLPGLYAVVLGTYAIAAVAWVLVALRGPLPRWADWASTGVDVLVIVVLCLVSGGATAALLPVFFLLPISVAFQDRPWLTGIIGTLTAAAYLSVWIVYSKRDDRIGLPNMVYTHFGFLMWLAVATTALCLVLSRRSARVKALLEVRRQLVSEAMAADERRHREVAENLHDGPLQNLLAARMELDEIRERLPDPALDAVHSALQQTAALLRSVVTELHPQVLAQLGLTAGVRELARQFESRGQGEVIADLEEVGKPESEPLIYRAARELLANAGKHAHATVVTIRLARVGDRVVLTVADDGVGFDPSLVADRVAAGHIGLGSLLVRVDAMGGDMDVDSAPGRGTTVTVTSPPEPASVRR</sequence>